<keyword evidence="6" id="KW-0547">Nucleotide-binding</keyword>
<evidence type="ECO:0000256" key="10">
    <source>
        <dbReference type="ARBA" id="ARBA00029409"/>
    </source>
</evidence>
<comment type="pathway">
    <text evidence="1">Cofactor biosynthesis; tetrahydrofolate biosynthesis; 2-amino-4-hydroxy-6-hydroxymethyl-7,8-dihydropteridine diphosphate from 7,8-dihydroneopterin triphosphate: step 4/4.</text>
</comment>
<comment type="caution">
    <text evidence="14">The sequence shown here is derived from an EMBL/GenBank/DDBJ whole genome shotgun (WGS) entry which is preliminary data.</text>
</comment>
<evidence type="ECO:0000313" key="15">
    <source>
        <dbReference type="Proteomes" id="UP000029614"/>
    </source>
</evidence>
<dbReference type="GO" id="GO:0005524">
    <property type="term" value="F:ATP binding"/>
    <property type="evidence" value="ECO:0007669"/>
    <property type="project" value="UniProtKB-KW"/>
</dbReference>
<dbReference type="PANTHER" id="PTHR43071:SF1">
    <property type="entry name" value="2-AMINO-4-HYDROXY-6-HYDROXYMETHYLDIHYDROPTERIDINE PYROPHOSPHOKINASE"/>
    <property type="match status" value="1"/>
</dbReference>
<evidence type="ECO:0000256" key="2">
    <source>
        <dbReference type="ARBA" id="ARBA00005810"/>
    </source>
</evidence>
<dbReference type="Pfam" id="PF01288">
    <property type="entry name" value="HPPK"/>
    <property type="match status" value="1"/>
</dbReference>
<comment type="function">
    <text evidence="10">Catalyzes the transfer of pyrophosphate from adenosine triphosphate (ATP) to 6-hydroxymethyl-7,8-dihydropterin, an enzymatic step in folate biosynthesis pathway.</text>
</comment>
<evidence type="ECO:0000256" key="6">
    <source>
        <dbReference type="ARBA" id="ARBA00022741"/>
    </source>
</evidence>
<organism evidence="14 15">
    <name type="scientific">Prevotella amnii DNF00058</name>
    <dbReference type="NCBI Taxonomy" id="1401066"/>
    <lineage>
        <taxon>Bacteria</taxon>
        <taxon>Pseudomonadati</taxon>
        <taxon>Bacteroidota</taxon>
        <taxon>Bacteroidia</taxon>
        <taxon>Bacteroidales</taxon>
        <taxon>Prevotellaceae</taxon>
        <taxon>Prevotella</taxon>
    </lineage>
</organism>
<evidence type="ECO:0000256" key="5">
    <source>
        <dbReference type="ARBA" id="ARBA00022679"/>
    </source>
</evidence>
<dbReference type="UniPathway" id="UPA00077">
    <property type="reaction ID" value="UER00155"/>
</dbReference>
<evidence type="ECO:0000256" key="7">
    <source>
        <dbReference type="ARBA" id="ARBA00022777"/>
    </source>
</evidence>
<dbReference type="Proteomes" id="UP000029614">
    <property type="component" value="Unassembled WGS sequence"/>
</dbReference>
<dbReference type="GO" id="GO:0046656">
    <property type="term" value="P:folic acid biosynthetic process"/>
    <property type="evidence" value="ECO:0007669"/>
    <property type="project" value="UniProtKB-KW"/>
</dbReference>
<keyword evidence="5" id="KW-0808">Transferase</keyword>
<keyword evidence="7 14" id="KW-0418">Kinase</keyword>
<evidence type="ECO:0000256" key="11">
    <source>
        <dbReference type="ARBA" id="ARBA00029766"/>
    </source>
</evidence>
<evidence type="ECO:0000256" key="3">
    <source>
        <dbReference type="ARBA" id="ARBA00013253"/>
    </source>
</evidence>
<comment type="similarity">
    <text evidence="2">Belongs to the HPPK family.</text>
</comment>
<accession>A0A096B0S4</accession>
<evidence type="ECO:0000259" key="13">
    <source>
        <dbReference type="Pfam" id="PF01288"/>
    </source>
</evidence>
<evidence type="ECO:0000256" key="12">
    <source>
        <dbReference type="ARBA" id="ARBA00033413"/>
    </source>
</evidence>
<dbReference type="SUPFAM" id="SSF55083">
    <property type="entry name" value="6-hydroxymethyl-7,8-dihydropterin pyrophosphokinase, HPPK"/>
    <property type="match status" value="1"/>
</dbReference>
<evidence type="ECO:0000256" key="4">
    <source>
        <dbReference type="ARBA" id="ARBA00016218"/>
    </source>
</evidence>
<dbReference type="Gene3D" id="3.30.70.560">
    <property type="entry name" value="7,8-Dihydro-6-hydroxymethylpterin-pyrophosphokinase HPPK"/>
    <property type="match status" value="1"/>
</dbReference>
<keyword evidence="9" id="KW-0289">Folate biosynthesis</keyword>
<dbReference type="InterPro" id="IPR000550">
    <property type="entry name" value="Hppk"/>
</dbReference>
<dbReference type="EC" id="2.7.6.3" evidence="3"/>
<dbReference type="GO" id="GO:0003848">
    <property type="term" value="F:2-amino-4-hydroxy-6-hydroxymethyldihydropteridine diphosphokinase activity"/>
    <property type="evidence" value="ECO:0007669"/>
    <property type="project" value="UniProtKB-EC"/>
</dbReference>
<evidence type="ECO:0000256" key="8">
    <source>
        <dbReference type="ARBA" id="ARBA00022840"/>
    </source>
</evidence>
<name>A0A096B0S4_9BACT</name>
<dbReference type="PANTHER" id="PTHR43071">
    <property type="entry name" value="2-AMINO-4-HYDROXY-6-HYDROXYMETHYLDIHYDROPTERIDINE PYROPHOSPHOKINASE"/>
    <property type="match status" value="1"/>
</dbReference>
<evidence type="ECO:0000256" key="1">
    <source>
        <dbReference type="ARBA" id="ARBA00005051"/>
    </source>
</evidence>
<dbReference type="AlphaFoldDB" id="A0A096B0S4"/>
<protein>
    <recommendedName>
        <fullName evidence="4">2-amino-4-hydroxy-6-hydroxymethyldihydropteridine pyrophosphokinase</fullName>
        <ecNumber evidence="3">2.7.6.3</ecNumber>
    </recommendedName>
    <alternativeName>
        <fullName evidence="11">6-hydroxymethyl-7,8-dihydropterin pyrophosphokinase</fullName>
    </alternativeName>
    <alternativeName>
        <fullName evidence="12">7,8-dihydro-6-hydroxymethylpterin-pyrophosphokinase</fullName>
    </alternativeName>
</protein>
<feature type="domain" description="7,8-dihydro-6-hydroxymethylpterin-pyrophosphokinase" evidence="13">
    <location>
        <begin position="5"/>
        <end position="98"/>
    </location>
</feature>
<dbReference type="GO" id="GO:0046654">
    <property type="term" value="P:tetrahydrofolate biosynthetic process"/>
    <property type="evidence" value="ECO:0007669"/>
    <property type="project" value="UniProtKB-UniPathway"/>
</dbReference>
<keyword evidence="8" id="KW-0067">ATP-binding</keyword>
<dbReference type="RefSeq" id="WP_036854184.1">
    <property type="nucleotide sequence ID" value="NZ_JRNU01000005.1"/>
</dbReference>
<gene>
    <name evidence="14" type="ORF">HMPREF9302_01820</name>
</gene>
<dbReference type="InterPro" id="IPR035907">
    <property type="entry name" value="Hppk_sf"/>
</dbReference>
<dbReference type="GO" id="GO:0016301">
    <property type="term" value="F:kinase activity"/>
    <property type="evidence" value="ECO:0007669"/>
    <property type="project" value="UniProtKB-KW"/>
</dbReference>
<dbReference type="EMBL" id="JRNU01000005">
    <property type="protein sequence ID" value="KGF52903.1"/>
    <property type="molecule type" value="Genomic_DNA"/>
</dbReference>
<evidence type="ECO:0000256" key="9">
    <source>
        <dbReference type="ARBA" id="ARBA00022909"/>
    </source>
</evidence>
<evidence type="ECO:0000313" key="14">
    <source>
        <dbReference type="EMBL" id="KGF52903.1"/>
    </source>
</evidence>
<sequence>MKVKISLGSNFNQTENIFKAQDHLTMLFPDISFSQPIWTCPIGVKSDKYLNCIGEFHYDLSKEKLIATLKNIERLMGDNHSKDKTNKVIIDIDLNTYGKEQLKPIIWLNKKYHI</sequence>
<keyword evidence="15" id="KW-1185">Reference proteome</keyword>
<proteinExistence type="inferred from homology"/>
<reference evidence="14 15" key="1">
    <citation type="submission" date="2014-07" db="EMBL/GenBank/DDBJ databases">
        <authorList>
            <person name="McCorrison J."/>
            <person name="Sanka R."/>
            <person name="Torralba M."/>
            <person name="Gillis M."/>
            <person name="Haft D.H."/>
            <person name="Methe B."/>
            <person name="Sutton G."/>
            <person name="Nelson K.E."/>
        </authorList>
    </citation>
    <scope>NUCLEOTIDE SEQUENCE [LARGE SCALE GENOMIC DNA]</scope>
    <source>
        <strain evidence="14 15">DNF00058</strain>
    </source>
</reference>
<dbReference type="OrthoDB" id="1082296at2"/>